<keyword evidence="1" id="KW-0732">Signal</keyword>
<dbReference type="PANTHER" id="PTHR38593">
    <property type="entry name" value="BLR2558 PROTEIN"/>
    <property type="match status" value="1"/>
</dbReference>
<feature type="chain" id="PRO_5016363302" evidence="1">
    <location>
        <begin position="21"/>
        <end position="176"/>
    </location>
</feature>
<organism evidence="3 4">
    <name type="scientific">Falsochrobactrum shanghaiense</name>
    <dbReference type="NCBI Taxonomy" id="2201899"/>
    <lineage>
        <taxon>Bacteria</taxon>
        <taxon>Pseudomonadati</taxon>
        <taxon>Pseudomonadota</taxon>
        <taxon>Alphaproteobacteria</taxon>
        <taxon>Hyphomicrobiales</taxon>
        <taxon>Brucellaceae</taxon>
        <taxon>Falsochrobactrum</taxon>
    </lineage>
</organism>
<evidence type="ECO:0000259" key="2">
    <source>
        <dbReference type="Pfam" id="PF13628"/>
    </source>
</evidence>
<gene>
    <name evidence="3" type="ORF">DKP76_16720</name>
</gene>
<dbReference type="InterPro" id="IPR012347">
    <property type="entry name" value="Ferritin-like"/>
</dbReference>
<dbReference type="Gene3D" id="1.20.1260.10">
    <property type="match status" value="1"/>
</dbReference>
<comment type="caution">
    <text evidence="3">The sequence shown here is derived from an EMBL/GenBank/DDBJ whole genome shotgun (WGS) entry which is preliminary data.</text>
</comment>
<dbReference type="AlphaFoldDB" id="A0A316J619"/>
<reference evidence="3 4" key="1">
    <citation type="submission" date="2018-05" db="EMBL/GenBank/DDBJ databases">
        <title>Comparative genomic sequence analysis between strain HN4 and CCM 8460T (Falsochrobactrum ovis) will provide more evidence to prove that HN4 is a new species of Falsochrobactrum.</title>
        <authorList>
            <person name="Lyu W."/>
            <person name="Sun L."/>
            <person name="Yao L."/>
        </authorList>
    </citation>
    <scope>NUCLEOTIDE SEQUENCE [LARGE SCALE GENOMIC DNA]</scope>
    <source>
        <strain evidence="3 4">HN4</strain>
    </source>
</reference>
<dbReference type="Pfam" id="PF13628">
    <property type="entry name" value="DUF4142"/>
    <property type="match status" value="1"/>
</dbReference>
<feature type="signal peptide" evidence="1">
    <location>
        <begin position="1"/>
        <end position="20"/>
    </location>
</feature>
<feature type="domain" description="DUF4142" evidence="2">
    <location>
        <begin position="38"/>
        <end position="174"/>
    </location>
</feature>
<dbReference type="PANTHER" id="PTHR38593:SF1">
    <property type="entry name" value="BLR2558 PROTEIN"/>
    <property type="match status" value="1"/>
</dbReference>
<dbReference type="OrthoDB" id="9101320at2"/>
<protein>
    <submittedName>
        <fullName evidence="3">DUF305 domain-containing protein</fullName>
    </submittedName>
</protein>
<evidence type="ECO:0000256" key="1">
    <source>
        <dbReference type="SAM" id="SignalP"/>
    </source>
</evidence>
<proteinExistence type="predicted"/>
<keyword evidence="4" id="KW-1185">Reference proteome</keyword>
<name>A0A316J619_9HYPH</name>
<dbReference type="RefSeq" id="WP_109707821.1">
    <property type="nucleotide sequence ID" value="NZ_QGDB01000008.1"/>
</dbReference>
<evidence type="ECO:0000313" key="3">
    <source>
        <dbReference type="EMBL" id="PWL16608.1"/>
    </source>
</evidence>
<evidence type="ECO:0000313" key="4">
    <source>
        <dbReference type="Proteomes" id="UP000245865"/>
    </source>
</evidence>
<accession>A0A316J619</accession>
<sequence length="176" mass="19356">MKLILLAFSTLLLAPTPVYAQSTAEKTGVNSLIGTAPTTQDFVTLSGSSDMFEIESSKLALDKGDPATKSFAQQMVTDHEKTSAELKDLIATKVKSVKAPAAPTEDHQKMLDDLKKLQGDEFTTQYRSDQESVHENAVDLFKRYGENGDDADLKAWANATRPTLEHHLKMAKELNE</sequence>
<dbReference type="InterPro" id="IPR025419">
    <property type="entry name" value="DUF4142"/>
</dbReference>
<dbReference type="EMBL" id="QGDB01000008">
    <property type="protein sequence ID" value="PWL16608.1"/>
    <property type="molecule type" value="Genomic_DNA"/>
</dbReference>
<dbReference type="Proteomes" id="UP000245865">
    <property type="component" value="Unassembled WGS sequence"/>
</dbReference>